<proteinExistence type="predicted"/>
<evidence type="ECO:0000313" key="2">
    <source>
        <dbReference type="EMBL" id="KAI1897268.1"/>
    </source>
</evidence>
<dbReference type="Proteomes" id="UP000829720">
    <property type="component" value="Unassembled WGS sequence"/>
</dbReference>
<organism evidence="2 3">
    <name type="scientific">Albula goreensis</name>
    <dbReference type="NCBI Taxonomy" id="1534307"/>
    <lineage>
        <taxon>Eukaryota</taxon>
        <taxon>Metazoa</taxon>
        <taxon>Chordata</taxon>
        <taxon>Craniata</taxon>
        <taxon>Vertebrata</taxon>
        <taxon>Euteleostomi</taxon>
        <taxon>Actinopterygii</taxon>
        <taxon>Neopterygii</taxon>
        <taxon>Teleostei</taxon>
        <taxon>Albuliformes</taxon>
        <taxon>Albulidae</taxon>
        <taxon>Albula</taxon>
    </lineage>
</organism>
<dbReference type="AlphaFoldDB" id="A0A8T3DQP5"/>
<gene>
    <name evidence="2" type="ORF">AGOR_G00081560</name>
</gene>
<feature type="compositionally biased region" description="Basic and acidic residues" evidence="1">
    <location>
        <begin position="25"/>
        <end position="39"/>
    </location>
</feature>
<name>A0A8T3DQP5_9TELE</name>
<keyword evidence="3" id="KW-1185">Reference proteome</keyword>
<feature type="compositionally biased region" description="Polar residues" evidence="1">
    <location>
        <begin position="1"/>
        <end position="16"/>
    </location>
</feature>
<dbReference type="EMBL" id="JAERUA010000007">
    <property type="protein sequence ID" value="KAI1897268.1"/>
    <property type="molecule type" value="Genomic_DNA"/>
</dbReference>
<sequence length="67" mass="7433">MSLPCQQRSVSYSSRLAHQHPTGPGERELAGQEDLQNHPRSERAALALLSQYQASLACQPYIISMSH</sequence>
<reference evidence="2" key="1">
    <citation type="submission" date="2021-01" db="EMBL/GenBank/DDBJ databases">
        <authorList>
            <person name="Zahm M."/>
            <person name="Roques C."/>
            <person name="Cabau C."/>
            <person name="Klopp C."/>
            <person name="Donnadieu C."/>
            <person name="Jouanno E."/>
            <person name="Lampietro C."/>
            <person name="Louis A."/>
            <person name="Herpin A."/>
            <person name="Echchiki A."/>
            <person name="Berthelot C."/>
            <person name="Parey E."/>
            <person name="Roest-Crollius H."/>
            <person name="Braasch I."/>
            <person name="Postlethwait J."/>
            <person name="Bobe J."/>
            <person name="Montfort J."/>
            <person name="Bouchez O."/>
            <person name="Begum T."/>
            <person name="Mejri S."/>
            <person name="Adams A."/>
            <person name="Chen W.-J."/>
            <person name="Guiguen Y."/>
        </authorList>
    </citation>
    <scope>NUCLEOTIDE SEQUENCE</scope>
    <source>
        <tissue evidence="2">Blood</tissue>
    </source>
</reference>
<evidence type="ECO:0000256" key="1">
    <source>
        <dbReference type="SAM" id="MobiDB-lite"/>
    </source>
</evidence>
<feature type="region of interest" description="Disordered" evidence="1">
    <location>
        <begin position="1"/>
        <end position="39"/>
    </location>
</feature>
<evidence type="ECO:0000313" key="3">
    <source>
        <dbReference type="Proteomes" id="UP000829720"/>
    </source>
</evidence>
<protein>
    <submittedName>
        <fullName evidence="2">Uncharacterized protein</fullName>
    </submittedName>
</protein>
<accession>A0A8T3DQP5</accession>
<comment type="caution">
    <text evidence="2">The sequence shown here is derived from an EMBL/GenBank/DDBJ whole genome shotgun (WGS) entry which is preliminary data.</text>
</comment>